<proteinExistence type="predicted"/>
<reference evidence="1 2" key="1">
    <citation type="journal article" date="2004" name="Virology">
        <title>Complete genomic DNA sequence of rock bream iridovirus.</title>
        <authorList>
            <person name="Do J.W."/>
            <person name="Moon C.H."/>
            <person name="Kim H.J."/>
            <person name="Ko M.S."/>
            <person name="Kim S.B."/>
            <person name="Son J.H."/>
            <person name="Kim J.S."/>
            <person name="An E.J."/>
            <person name="Kim M.K."/>
            <person name="Lee S.K."/>
            <person name="Han M.S."/>
            <person name="Cha S.J."/>
            <person name="Park M.S."/>
            <person name="Park M.A."/>
            <person name="Lee J.S."/>
            <person name="Kim Y.C."/>
            <person name="Choi D.L."/>
            <person name="Kim J.W."/>
            <person name="Park J.W."/>
        </authorList>
    </citation>
    <scope>NUCLEOTIDE SEQUENCE [LARGE SCALE GENOMIC DNA]</scope>
    <source>
        <strain evidence="1">RBIV-KOR-TY1</strain>
    </source>
</reference>
<dbReference type="EMBL" id="AY532606">
    <property type="protein sequence ID" value="AAT71850.1"/>
    <property type="molecule type" value="Genomic_DNA"/>
</dbReference>
<accession>Q5YF52</accession>
<evidence type="ECO:0000313" key="1">
    <source>
        <dbReference type="EMBL" id="AAT71850.1"/>
    </source>
</evidence>
<name>Q5YF52_ISKNV</name>
<dbReference type="Proteomes" id="UP000125745">
    <property type="component" value="Segment"/>
</dbReference>
<organism evidence="1 2">
    <name type="scientific">Rock bream iridovirus</name>
    <dbReference type="NCBI Taxonomy" id="263891"/>
    <lineage>
        <taxon>Viruses</taxon>
        <taxon>Varidnaviria</taxon>
        <taxon>Bamfordvirae</taxon>
        <taxon>Nucleocytoviricota</taxon>
        <taxon>Megaviricetes</taxon>
        <taxon>Pimascovirales</taxon>
        <taxon>Pimascovirales incertae sedis</taxon>
        <taxon>Iridoviridae</taxon>
        <taxon>Alphairidovirinae</taxon>
        <taxon>Megalocytivirus</taxon>
        <taxon>Megalocytivirus pagrus1</taxon>
        <taxon>Infectious spleen and kidney necrosis virus</taxon>
    </lineage>
</organism>
<evidence type="ECO:0000313" key="2">
    <source>
        <dbReference type="Proteomes" id="UP000125745"/>
    </source>
</evidence>
<sequence>MFMCIQNNVSTKICHHRQPDASQVQALHRAPTGREHLHHRIGHHYCRQPGTCAASAK</sequence>
<protein>
    <submittedName>
        <fullName evidence="1">ORF035R</fullName>
    </submittedName>
</protein>